<dbReference type="EMBL" id="QIBW01000012">
    <property type="protein sequence ID" value="ROT89077.1"/>
    <property type="molecule type" value="Genomic_DNA"/>
</dbReference>
<dbReference type="AlphaFoldDB" id="A0A423UIV5"/>
<dbReference type="GO" id="GO:0007165">
    <property type="term" value="P:signal transduction"/>
    <property type="evidence" value="ECO:0007669"/>
    <property type="project" value="InterPro"/>
</dbReference>
<dbReference type="Proteomes" id="UP000462865">
    <property type="component" value="Unassembled WGS sequence"/>
</dbReference>
<dbReference type="EMBL" id="WKZA01000102">
    <property type="protein sequence ID" value="MSA96114.1"/>
    <property type="molecule type" value="Genomic_DNA"/>
</dbReference>
<dbReference type="GO" id="GO:0006935">
    <property type="term" value="P:chemotaxis"/>
    <property type="evidence" value="ECO:0007669"/>
    <property type="project" value="InterPro"/>
</dbReference>
<dbReference type="RefSeq" id="WP_096227272.1">
    <property type="nucleotide sequence ID" value="NZ_CP168029.1"/>
</dbReference>
<organism evidence="2 3">
    <name type="scientific">Gordonibacter urolithinfaciens</name>
    <dbReference type="NCBI Taxonomy" id="1335613"/>
    <lineage>
        <taxon>Bacteria</taxon>
        <taxon>Bacillati</taxon>
        <taxon>Actinomycetota</taxon>
        <taxon>Coriobacteriia</taxon>
        <taxon>Eggerthellales</taxon>
        <taxon>Eggerthellaceae</taxon>
        <taxon>Gordonibacter</taxon>
    </lineage>
</organism>
<name>A0A423UIV5_9ACTN</name>
<reference evidence="2" key="2">
    <citation type="journal article" date="2019" name="Int. J. Syst. Evol. Microbiol.">
        <title>Gordonibacter faecihominis is a later heterotypic synonym of Gordonibacter urolithinfaciens.</title>
        <authorList>
            <person name="Danylec N."/>
            <person name="Stoll D.A."/>
            <person name="Huch M."/>
        </authorList>
    </citation>
    <scope>NUCLEOTIDE SEQUENCE</scope>
    <source>
        <strain evidence="2">DSM 27213</strain>
    </source>
</reference>
<reference evidence="3" key="1">
    <citation type="submission" date="2018-05" db="EMBL/GenBank/DDBJ databases">
        <title>Genome Sequencing of selected type strains of the family Eggerthellaceae.</title>
        <authorList>
            <person name="Danylec N."/>
            <person name="Stoll D.A."/>
            <person name="Doetsch A."/>
            <person name="Huch M."/>
        </authorList>
    </citation>
    <scope>NUCLEOTIDE SEQUENCE [LARGE SCALE GENOMIC DNA]</scope>
    <source>
        <strain evidence="3">DSM 27213</strain>
    </source>
</reference>
<dbReference type="InterPro" id="IPR036061">
    <property type="entry name" value="CheW-like_dom_sf"/>
</dbReference>
<reference evidence="1 4" key="4">
    <citation type="journal article" date="2019" name="Nat. Med.">
        <title>A library of human gut bacterial isolates paired with longitudinal multiomics data enables mechanistic microbiome research.</title>
        <authorList>
            <person name="Poyet M."/>
            <person name="Groussin M."/>
            <person name="Gibbons S.M."/>
            <person name="Avila-Pacheco J."/>
            <person name="Jiang X."/>
            <person name="Kearney S.M."/>
            <person name="Perrotta A.R."/>
            <person name="Berdy B."/>
            <person name="Zhao S."/>
            <person name="Lieberman T.D."/>
            <person name="Swanson P.K."/>
            <person name="Smith M."/>
            <person name="Roesemann S."/>
            <person name="Alexander J.E."/>
            <person name="Rich S.A."/>
            <person name="Livny J."/>
            <person name="Vlamakis H."/>
            <person name="Clish C."/>
            <person name="Bullock K."/>
            <person name="Deik A."/>
            <person name="Scott J."/>
            <person name="Pierce K.A."/>
            <person name="Xavier R.J."/>
            <person name="Alm E.J."/>
        </authorList>
    </citation>
    <scope>NUCLEOTIDE SEQUENCE [LARGE SCALE GENOMIC DNA]</scope>
    <source>
        <strain evidence="1 4">BIOML-A1</strain>
    </source>
</reference>
<dbReference type="Proteomes" id="UP000285258">
    <property type="component" value="Unassembled WGS sequence"/>
</dbReference>
<reference evidence="2" key="3">
    <citation type="journal article" date="2019" name="Microbiol. Resour. Announc.">
        <title>Draft Genome Sequences of Type Strains of Gordonibacter faecihominis, Paraeggerthella hongkongensis, Parvibacter caecicola,Slackia equolifaciens, Slackia faecicanis, and Slackia isoflavoniconvertens.</title>
        <authorList>
            <person name="Danylec N."/>
            <person name="Stoll D.A."/>
            <person name="Dotsch A."/>
            <person name="Huch M."/>
        </authorList>
    </citation>
    <scope>NUCLEOTIDE SEQUENCE</scope>
    <source>
        <strain evidence="2">DSM 27213</strain>
    </source>
</reference>
<sequence length="147" mass="15523">MRDREQRLRWIEKLISGGSERAARSNALVVPTPAGDMAIAFDAIDEVVPASGVRPFAFLPPEFCGVLHRGAELVPVVDAGGGATGHVVVVKAKGCLLGLKFHGTPSVANLNEAELASVALRMEQRFDGEGLPVLDVEAAIEALLELD</sequence>
<accession>A0A423UIV5</accession>
<dbReference type="SUPFAM" id="SSF50341">
    <property type="entry name" value="CheW-like"/>
    <property type="match status" value="1"/>
</dbReference>
<evidence type="ECO:0000313" key="2">
    <source>
        <dbReference type="EMBL" id="ROT89077.1"/>
    </source>
</evidence>
<evidence type="ECO:0000313" key="3">
    <source>
        <dbReference type="Proteomes" id="UP000285258"/>
    </source>
</evidence>
<evidence type="ECO:0000313" key="1">
    <source>
        <dbReference type="EMBL" id="MSA96114.1"/>
    </source>
</evidence>
<protein>
    <submittedName>
        <fullName evidence="2">Bifunctional autolysin</fullName>
    </submittedName>
</protein>
<evidence type="ECO:0000313" key="4">
    <source>
        <dbReference type="Proteomes" id="UP000462865"/>
    </source>
</evidence>
<gene>
    <name evidence="2" type="ORF">DMP12_10410</name>
    <name evidence="1" type="ORF">GKG38_13830</name>
</gene>
<proteinExistence type="predicted"/>
<comment type="caution">
    <text evidence="2">The sequence shown here is derived from an EMBL/GenBank/DDBJ whole genome shotgun (WGS) entry which is preliminary data.</text>
</comment>